<dbReference type="GO" id="GO:0003677">
    <property type="term" value="F:DNA binding"/>
    <property type="evidence" value="ECO:0007669"/>
    <property type="project" value="InterPro"/>
</dbReference>
<feature type="compositionally biased region" description="Acidic residues" evidence="8">
    <location>
        <begin position="564"/>
        <end position="579"/>
    </location>
</feature>
<reference evidence="10" key="1">
    <citation type="journal article" date="2023" name="DNA Res.">
        <title>Chromosome-level genome assembly of Phrynocephalus forsythii using third-generation DNA sequencing and Hi-C analysis.</title>
        <authorList>
            <person name="Qi Y."/>
            <person name="Zhao W."/>
            <person name="Zhao Y."/>
            <person name="Niu C."/>
            <person name="Cao S."/>
            <person name="Zhang Y."/>
        </authorList>
    </citation>
    <scope>NUCLEOTIDE SEQUENCE</scope>
    <source>
        <tissue evidence="10">Muscle</tissue>
    </source>
</reference>
<feature type="compositionally biased region" description="Basic and acidic residues" evidence="8">
    <location>
        <begin position="605"/>
        <end position="619"/>
    </location>
</feature>
<evidence type="ECO:0000256" key="1">
    <source>
        <dbReference type="ARBA" id="ARBA00004123"/>
    </source>
</evidence>
<proteinExistence type="inferred from homology"/>
<comment type="subcellular location">
    <subcellularLocation>
        <location evidence="1">Nucleus</location>
    </subcellularLocation>
</comment>
<evidence type="ECO:0000313" key="11">
    <source>
        <dbReference type="Proteomes" id="UP001142489"/>
    </source>
</evidence>
<keyword evidence="5" id="KW-0862">Zinc</keyword>
<feature type="region of interest" description="Disordered" evidence="8">
    <location>
        <begin position="289"/>
        <end position="400"/>
    </location>
</feature>
<dbReference type="Pfam" id="PF04988">
    <property type="entry name" value="AKAP95"/>
    <property type="match status" value="1"/>
</dbReference>
<keyword evidence="2" id="KW-0479">Metal-binding</keyword>
<keyword evidence="6" id="KW-0539">Nucleus</keyword>
<feature type="domain" description="C2H2 AKAP95-type" evidence="9">
    <location>
        <begin position="500"/>
        <end position="523"/>
    </location>
</feature>
<comment type="caution">
    <text evidence="10">The sequence shown here is derived from an EMBL/GenBank/DDBJ whole genome shotgun (WGS) entry which is preliminary data.</text>
</comment>
<dbReference type="EMBL" id="JAPFRF010000011">
    <property type="protein sequence ID" value="KAJ7316163.1"/>
    <property type="molecule type" value="Genomic_DNA"/>
</dbReference>
<name>A0A9Q0XJX5_9SAUR</name>
<feature type="domain" description="C2H2 AKAP95-type" evidence="9">
    <location>
        <begin position="411"/>
        <end position="433"/>
    </location>
</feature>
<evidence type="ECO:0000256" key="6">
    <source>
        <dbReference type="ARBA" id="ARBA00023242"/>
    </source>
</evidence>
<feature type="region of interest" description="Disordered" evidence="8">
    <location>
        <begin position="562"/>
        <end position="588"/>
    </location>
</feature>
<protein>
    <recommendedName>
        <fullName evidence="9">C2H2 AKAP95-type domain-containing protein</fullName>
    </recommendedName>
</protein>
<keyword evidence="11" id="KW-1185">Reference proteome</keyword>
<evidence type="ECO:0000256" key="7">
    <source>
        <dbReference type="PROSITE-ProRule" id="PRU01140"/>
    </source>
</evidence>
<sequence>MDQGYGYGAWGNETASTQGAYAANPAGWQGYEGYDYYSAQTSDSSATAAYSYDAAAVATTAWNSSKTADMTMNTNMGTGMPMVNYNTGAVGSENNDSIIAKINQRLDMLSKERGGTAGEGAEDQGSSFRFESFESYDSRASVPDHDLYRTSYDYNEVGSDQNDSFGSHYDGTGNQRDQPYNRGNNYGFGRGRVQNRGHLNTFNRDRFRSSSTEQLSTRWNEMNYMGGRNMGGPGHNRLPSLFSQALDPEYRDYGDYGEYGDFGNYGDYDYGMMGMRGAGMGRFPGNMPFDFGRSRGRPKRRAFRGRLGGRSDNEGGLRKRRQFYGGDEPDSKQAKTESEKDDSENDDGEGGDKSGDERHKGEHEKGSEVFKGKATGDVCENEDEETKQRREKQRQRDRMRDRAVDRIQFACSVCKFRSFDEEEMEKHLESKFHKEVLRYIGTKLPDKTVEFLQKYIVNRNKKIGKRRQELTEKDGTKPKLDPFKGIGQEHFFKKIEAAHCMACDMLIPAQQHLLQRHLRSVDHNRNRRMAAEHFKKASFHVAKSVLNSKHIVKMLEKYLKGDDPFTDETTEQDVDDSEAFEGAGGERPAEGISVEKKENVEDEIKATEADEIAKEEGDKGACPTEEFTQDESMEIHQQAQEAVGTTEELAMPDQGIFEERPAEGQVEVQQPVEQGENSSEMAAVENSDTQEEPAEIATSAELP</sequence>
<feature type="region of interest" description="Disordered" evidence="8">
    <location>
        <begin position="605"/>
        <end position="703"/>
    </location>
</feature>
<feature type="compositionally biased region" description="Basic and acidic residues" evidence="8">
    <location>
        <begin position="329"/>
        <end position="338"/>
    </location>
</feature>
<organism evidence="10 11">
    <name type="scientific">Phrynocephalus forsythii</name>
    <dbReference type="NCBI Taxonomy" id="171643"/>
    <lineage>
        <taxon>Eukaryota</taxon>
        <taxon>Metazoa</taxon>
        <taxon>Chordata</taxon>
        <taxon>Craniata</taxon>
        <taxon>Vertebrata</taxon>
        <taxon>Euteleostomi</taxon>
        <taxon>Lepidosauria</taxon>
        <taxon>Squamata</taxon>
        <taxon>Bifurcata</taxon>
        <taxon>Unidentata</taxon>
        <taxon>Episquamata</taxon>
        <taxon>Toxicofera</taxon>
        <taxon>Iguania</taxon>
        <taxon>Acrodonta</taxon>
        <taxon>Agamidae</taxon>
        <taxon>Agaminae</taxon>
        <taxon>Phrynocephalus</taxon>
    </lineage>
</organism>
<dbReference type="AlphaFoldDB" id="A0A9Q0XJX5"/>
<dbReference type="PANTHER" id="PTHR12190">
    <property type="entry name" value="A-KINASE ANCHOR PROTEIN AKAP 8"/>
    <property type="match status" value="1"/>
</dbReference>
<comment type="similarity">
    <text evidence="7">Belongs to the AKAP95 family.</text>
</comment>
<keyword evidence="3" id="KW-0677">Repeat</keyword>
<evidence type="ECO:0000313" key="10">
    <source>
        <dbReference type="EMBL" id="KAJ7316163.1"/>
    </source>
</evidence>
<feature type="compositionally biased region" description="Basic residues" evidence="8">
    <location>
        <begin position="294"/>
        <end position="304"/>
    </location>
</feature>
<accession>A0A9Q0XJX5</accession>
<evidence type="ECO:0000259" key="9">
    <source>
        <dbReference type="PROSITE" id="PS51799"/>
    </source>
</evidence>
<evidence type="ECO:0000256" key="8">
    <source>
        <dbReference type="SAM" id="MobiDB-lite"/>
    </source>
</evidence>
<dbReference type="OrthoDB" id="8923935at2759"/>
<feature type="region of interest" description="Disordered" evidence="8">
    <location>
        <begin position="159"/>
        <end position="182"/>
    </location>
</feature>
<dbReference type="InterPro" id="IPR007071">
    <property type="entry name" value="AKAP95"/>
</dbReference>
<feature type="compositionally biased region" description="Low complexity" evidence="8">
    <location>
        <begin position="663"/>
        <end position="676"/>
    </location>
</feature>
<evidence type="ECO:0000256" key="4">
    <source>
        <dbReference type="ARBA" id="ARBA00022771"/>
    </source>
</evidence>
<evidence type="ECO:0000256" key="5">
    <source>
        <dbReference type="ARBA" id="ARBA00022833"/>
    </source>
</evidence>
<dbReference type="PROSITE" id="PS51799">
    <property type="entry name" value="ZF_C2H2_AKAP95"/>
    <property type="match status" value="2"/>
</dbReference>
<dbReference type="GO" id="GO:0016363">
    <property type="term" value="C:nuclear matrix"/>
    <property type="evidence" value="ECO:0007669"/>
    <property type="project" value="TreeGrafter"/>
</dbReference>
<dbReference type="GO" id="GO:0034237">
    <property type="term" value="F:protein kinase A regulatory subunit binding"/>
    <property type="evidence" value="ECO:0007669"/>
    <property type="project" value="TreeGrafter"/>
</dbReference>
<evidence type="ECO:0000256" key="2">
    <source>
        <dbReference type="ARBA" id="ARBA00022723"/>
    </source>
</evidence>
<feature type="compositionally biased region" description="Basic and acidic residues" evidence="8">
    <location>
        <begin position="350"/>
        <end position="371"/>
    </location>
</feature>
<dbReference type="GO" id="GO:0008270">
    <property type="term" value="F:zinc ion binding"/>
    <property type="evidence" value="ECO:0007669"/>
    <property type="project" value="UniProtKB-KW"/>
</dbReference>
<dbReference type="InterPro" id="IPR034736">
    <property type="entry name" value="ZF_C2H2_AKAP95"/>
</dbReference>
<gene>
    <name evidence="10" type="ORF">JRQ81_002325</name>
</gene>
<evidence type="ECO:0000256" key="3">
    <source>
        <dbReference type="ARBA" id="ARBA00022737"/>
    </source>
</evidence>
<dbReference type="PANTHER" id="PTHR12190:SF6">
    <property type="entry name" value="A-KINASE ANCHOR PROTEIN 8"/>
    <property type="match status" value="1"/>
</dbReference>
<feature type="compositionally biased region" description="Acidic residues" evidence="8">
    <location>
        <begin position="339"/>
        <end position="349"/>
    </location>
</feature>
<keyword evidence="4 7" id="KW-0863">Zinc-finger</keyword>
<dbReference type="Proteomes" id="UP001142489">
    <property type="component" value="Unassembled WGS sequence"/>
</dbReference>